<protein>
    <recommendedName>
        <fullName evidence="3">Aspartic peptidase DDI1-type domain-containing protein</fullName>
    </recommendedName>
</protein>
<dbReference type="CDD" id="cd00303">
    <property type="entry name" value="retropepsin_like"/>
    <property type="match status" value="1"/>
</dbReference>
<evidence type="ECO:0000313" key="2">
    <source>
        <dbReference type="Proteomes" id="UP001054821"/>
    </source>
</evidence>
<dbReference type="PANTHER" id="PTHR33067">
    <property type="entry name" value="RNA-DIRECTED DNA POLYMERASE-RELATED"/>
    <property type="match status" value="1"/>
</dbReference>
<proteinExistence type="predicted"/>
<dbReference type="EMBL" id="JAJFAZ020000003">
    <property type="protein sequence ID" value="KAI5337339.1"/>
    <property type="molecule type" value="Genomic_DNA"/>
</dbReference>
<gene>
    <name evidence="1" type="ORF">L3X38_016610</name>
</gene>
<accession>A0AAD4W7A5</accession>
<dbReference type="Gene3D" id="2.40.70.10">
    <property type="entry name" value="Acid Proteases"/>
    <property type="match status" value="1"/>
</dbReference>
<sequence>MRFEEHEQVMLSENVSAVLQRKLPPKLQDLGSFTISCTIGKRKFDKALLDLGASVNLMPYSVYEQLGLGELKCVLISLQFADRSVKYPRGIVEDVLIHVDQLILPADFVVLDMKEVKISGRKLPLILGRPFMATVGTKIDVKSGLLTMNVQDTTINFQVFEALKRPFDPYDCFHIEVVDQIIEKTFIESNCTYPIENIDTLTAQTKTIEVMYLDDPPDM</sequence>
<dbReference type="PANTHER" id="PTHR33067:SF9">
    <property type="entry name" value="RNA-DIRECTED DNA POLYMERASE"/>
    <property type="match status" value="1"/>
</dbReference>
<comment type="caution">
    <text evidence="1">The sequence shown here is derived from an EMBL/GenBank/DDBJ whole genome shotgun (WGS) entry which is preliminary data.</text>
</comment>
<evidence type="ECO:0000313" key="1">
    <source>
        <dbReference type="EMBL" id="KAI5337339.1"/>
    </source>
</evidence>
<reference evidence="1 2" key="1">
    <citation type="journal article" date="2022" name="G3 (Bethesda)">
        <title>Whole-genome sequence and methylome profiling of the almond [Prunus dulcis (Mill.) D.A. Webb] cultivar 'Nonpareil'.</title>
        <authorList>
            <person name="D'Amico-Willman K.M."/>
            <person name="Ouma W.Z."/>
            <person name="Meulia T."/>
            <person name="Sideli G.M."/>
            <person name="Gradziel T.M."/>
            <person name="Fresnedo-Ramirez J."/>
        </authorList>
    </citation>
    <scope>NUCLEOTIDE SEQUENCE [LARGE SCALE GENOMIC DNA]</scope>
    <source>
        <strain evidence="1">Clone GOH B32 T37-40</strain>
    </source>
</reference>
<keyword evidence="2" id="KW-1185">Reference proteome</keyword>
<dbReference type="InterPro" id="IPR021109">
    <property type="entry name" value="Peptidase_aspartic_dom_sf"/>
</dbReference>
<dbReference type="Proteomes" id="UP001054821">
    <property type="component" value="Chromosome 3"/>
</dbReference>
<dbReference type="AlphaFoldDB" id="A0AAD4W7A5"/>
<name>A0AAD4W7A5_PRUDU</name>
<evidence type="ECO:0008006" key="3">
    <source>
        <dbReference type="Google" id="ProtNLM"/>
    </source>
</evidence>
<organism evidence="1 2">
    <name type="scientific">Prunus dulcis</name>
    <name type="common">Almond</name>
    <name type="synonym">Amygdalus dulcis</name>
    <dbReference type="NCBI Taxonomy" id="3755"/>
    <lineage>
        <taxon>Eukaryota</taxon>
        <taxon>Viridiplantae</taxon>
        <taxon>Streptophyta</taxon>
        <taxon>Embryophyta</taxon>
        <taxon>Tracheophyta</taxon>
        <taxon>Spermatophyta</taxon>
        <taxon>Magnoliopsida</taxon>
        <taxon>eudicotyledons</taxon>
        <taxon>Gunneridae</taxon>
        <taxon>Pentapetalae</taxon>
        <taxon>rosids</taxon>
        <taxon>fabids</taxon>
        <taxon>Rosales</taxon>
        <taxon>Rosaceae</taxon>
        <taxon>Amygdaloideae</taxon>
        <taxon>Amygdaleae</taxon>
        <taxon>Prunus</taxon>
    </lineage>
</organism>